<dbReference type="Pfam" id="PF04187">
    <property type="entry name" value="Cofac_haem_bdg"/>
    <property type="match status" value="1"/>
</dbReference>
<dbReference type="SUPFAM" id="SSF159501">
    <property type="entry name" value="EreA/ChaN-like"/>
    <property type="match status" value="1"/>
</dbReference>
<gene>
    <name evidence="3" type="ORF">EJP69_27600</name>
</gene>
<evidence type="ECO:0000256" key="1">
    <source>
        <dbReference type="SAM" id="SignalP"/>
    </source>
</evidence>
<keyword evidence="1" id="KW-0732">Signal</keyword>
<proteinExistence type="predicted"/>
<protein>
    <recommendedName>
        <fullName evidence="2">Haem-binding uptake Tiki superfamily ChaN domain-containing protein</fullName>
    </recommendedName>
</protein>
<comment type="caution">
    <text evidence="3">The sequence shown here is derived from an EMBL/GenBank/DDBJ whole genome shotgun (WGS) entry which is preliminary data.</text>
</comment>
<feature type="signal peptide" evidence="1">
    <location>
        <begin position="1"/>
        <end position="20"/>
    </location>
</feature>
<dbReference type="Proteomes" id="UP000267418">
    <property type="component" value="Unassembled WGS sequence"/>
</dbReference>
<dbReference type="Gene3D" id="3.40.50.11550">
    <property type="match status" value="1"/>
</dbReference>
<dbReference type="RefSeq" id="WP_126473530.1">
    <property type="nucleotide sequence ID" value="NZ_RXOE01000011.1"/>
</dbReference>
<evidence type="ECO:0000313" key="3">
    <source>
        <dbReference type="EMBL" id="RTQ30805.1"/>
    </source>
</evidence>
<organism evidence="3 4">
    <name type="scientific">Variovorax gossypii</name>
    <dbReference type="NCBI Taxonomy" id="1679495"/>
    <lineage>
        <taxon>Bacteria</taxon>
        <taxon>Pseudomonadati</taxon>
        <taxon>Pseudomonadota</taxon>
        <taxon>Betaproteobacteria</taxon>
        <taxon>Burkholderiales</taxon>
        <taxon>Comamonadaceae</taxon>
        <taxon>Variovorax</taxon>
    </lineage>
</organism>
<keyword evidence="4" id="KW-1185">Reference proteome</keyword>
<feature type="domain" description="Haem-binding uptake Tiki superfamily ChaN" evidence="2">
    <location>
        <begin position="51"/>
        <end position="238"/>
    </location>
</feature>
<dbReference type="InterPro" id="IPR007314">
    <property type="entry name" value="Cofac_haem-bd_dom"/>
</dbReference>
<name>A0A431TDL7_9BURK</name>
<dbReference type="AlphaFoldDB" id="A0A431TDL7"/>
<evidence type="ECO:0000259" key="2">
    <source>
        <dbReference type="Pfam" id="PF04187"/>
    </source>
</evidence>
<dbReference type="OrthoDB" id="9795827at2"/>
<feature type="chain" id="PRO_5019181198" description="Haem-binding uptake Tiki superfamily ChaN domain-containing protein" evidence="1">
    <location>
        <begin position="21"/>
        <end position="297"/>
    </location>
</feature>
<sequence length="297" mass="31935">MPLPYWPARASRFLLPPLFAATAFTTGCTALSFSSSGAADAPDAPIARRVAALQPVDALLLGEQHDAPEHHVIEREAVEALAERGHLAALALEMAEEGRSTAQLARTATEAQVQAALDWSDKAWPWASYGPAVMAAVRAGVPVVGANLPRARMKDAMADVSLDVQLNGEAYAAQQDAVREGHCRMLPESQIVPMTRIQVGRDRAMAQAVVKARKPGQTVLLIAGAGHVVRALGVPQHLPDEVKVATVRLLAAQATSATDPATGDYDRIWRTPPLPEKDYCAEFKRQQQQQTRPQPKT</sequence>
<dbReference type="CDD" id="cd14727">
    <property type="entry name" value="ChanN-like"/>
    <property type="match status" value="1"/>
</dbReference>
<dbReference type="EMBL" id="RXOE01000011">
    <property type="protein sequence ID" value="RTQ30805.1"/>
    <property type="molecule type" value="Genomic_DNA"/>
</dbReference>
<dbReference type="Gene3D" id="1.10.8.760">
    <property type="entry name" value="Haem-binding uptake, Tiki superfamily, ChaN, domain 2"/>
    <property type="match status" value="1"/>
</dbReference>
<reference evidence="3 4" key="1">
    <citation type="submission" date="2018-12" db="EMBL/GenBank/DDBJ databases">
        <title>The genome of Variovorax gossypii DSM 100435.</title>
        <authorList>
            <person name="Gao J."/>
            <person name="Sun J."/>
        </authorList>
    </citation>
    <scope>NUCLEOTIDE SEQUENCE [LARGE SCALE GENOMIC DNA]</scope>
    <source>
        <strain evidence="3 4">DSM 100435</strain>
    </source>
</reference>
<accession>A0A431TDL7</accession>
<evidence type="ECO:0000313" key="4">
    <source>
        <dbReference type="Proteomes" id="UP000267418"/>
    </source>
</evidence>